<dbReference type="SMART" id="SM00753">
    <property type="entry name" value="PAM"/>
    <property type="match status" value="1"/>
</dbReference>
<evidence type="ECO:0000313" key="4">
    <source>
        <dbReference type="EMBL" id="ONH65232.1"/>
    </source>
</evidence>
<dbReference type="InterPro" id="IPR057985">
    <property type="entry name" value="TPR_PSMD3_N"/>
</dbReference>
<dbReference type="SMART" id="SM00088">
    <property type="entry name" value="PINT"/>
    <property type="match status" value="1"/>
</dbReference>
<gene>
    <name evidence="4" type="ORF">BON22_4895</name>
</gene>
<sequence length="473" mass="54148">MTQEEAIVVDKELTPEEQDQLTIDKIESALQLVSKTVKTFDQRYIFKTLRDLVSVRKQLNANVLSHLINTYLDAPFKAYLLKFVGGKSAESALEKKGEILPEVNFAIHWLVQLALLDAGELKKLDDLNVNYIVKLIKSYNRRSLDLINAKIWFYIARTKELLNDLTSIRPELLLALRTATLKHDNETSGTLITLILRNYILLHDYAQASNFIEKVEWPKDVSTSIESRYFFYLAKINSIQLNYSDAHDFVTTAVRKAPQTQNAFGFLQVSYKLSVLIELLTGDIPELSFFKKPGFENCLRPYQEITKAVKLGDLKLFNETLSKYREGFIRDDNYTLVQRLRSNVIKTGIRIISLSYTKISLKDICIKLHLDNESSAEYIVSKAIRDGVIDAKINHQLGYVESNEVLNIYSTSQPQEQFNQRINFVNQLHNDSVKAMRYPPSVNRSGDALSSKDDVDETELINALQDDLDGDLF</sequence>
<dbReference type="Proteomes" id="UP000189513">
    <property type="component" value="Unassembled WGS sequence"/>
</dbReference>
<dbReference type="EMBL" id="MPUK01000012">
    <property type="protein sequence ID" value="ONH65232.1"/>
    <property type="molecule type" value="Genomic_DNA"/>
</dbReference>
<keyword evidence="2" id="KW-0647">Proteasome</keyword>
<dbReference type="InterPro" id="IPR036390">
    <property type="entry name" value="WH_DNA-bd_sf"/>
</dbReference>
<dbReference type="PROSITE" id="PS50250">
    <property type="entry name" value="PCI"/>
    <property type="match status" value="1"/>
</dbReference>
<protein>
    <recommendedName>
        <fullName evidence="3">PCI domain-containing protein</fullName>
    </recommendedName>
</protein>
<dbReference type="SUPFAM" id="SSF46785">
    <property type="entry name" value="Winged helix' DNA-binding domain"/>
    <property type="match status" value="1"/>
</dbReference>
<dbReference type="GO" id="GO:0006511">
    <property type="term" value="P:ubiquitin-dependent protein catabolic process"/>
    <property type="evidence" value="ECO:0007669"/>
    <property type="project" value="TreeGrafter"/>
</dbReference>
<evidence type="ECO:0000259" key="3">
    <source>
        <dbReference type="PROSITE" id="PS50250"/>
    </source>
</evidence>
<dbReference type="STRING" id="36022.A0A1V2KZZ9"/>
<reference evidence="5" key="1">
    <citation type="journal article" date="2017" name="Genome Announc.">
        <title>Genome sequences of Cyberlindnera fabianii 65, Pichia kudriavzevii 129, and Saccharomyces cerevisiae 131 isolated from fermented masau fruits in Zimbabwe.</title>
        <authorList>
            <person name="van Rijswijck I.M.H."/>
            <person name="Derks M.F.L."/>
            <person name="Abee T."/>
            <person name="de Ridder D."/>
            <person name="Smid E.J."/>
        </authorList>
    </citation>
    <scope>NUCLEOTIDE SEQUENCE [LARGE SCALE GENOMIC DNA]</scope>
    <source>
        <strain evidence="5">65</strain>
    </source>
</reference>
<dbReference type="GO" id="GO:0030234">
    <property type="term" value="F:enzyme regulator activity"/>
    <property type="evidence" value="ECO:0007669"/>
    <property type="project" value="InterPro"/>
</dbReference>
<comment type="caution">
    <text evidence="4">The sequence shown here is derived from an EMBL/GenBank/DDBJ whole genome shotgun (WGS) entry which is preliminary data.</text>
</comment>
<dbReference type="InterPro" id="IPR000717">
    <property type="entry name" value="PCI_dom"/>
</dbReference>
<organism evidence="4 5">
    <name type="scientific">Cyberlindnera fabianii</name>
    <name type="common">Yeast</name>
    <name type="synonym">Hansenula fabianii</name>
    <dbReference type="NCBI Taxonomy" id="36022"/>
    <lineage>
        <taxon>Eukaryota</taxon>
        <taxon>Fungi</taxon>
        <taxon>Dikarya</taxon>
        <taxon>Ascomycota</taxon>
        <taxon>Saccharomycotina</taxon>
        <taxon>Saccharomycetes</taxon>
        <taxon>Phaffomycetales</taxon>
        <taxon>Phaffomycetaceae</taxon>
        <taxon>Cyberlindnera</taxon>
    </lineage>
</organism>
<keyword evidence="5" id="KW-1185">Reference proteome</keyword>
<dbReference type="PANTHER" id="PTHR10758:SF2">
    <property type="entry name" value="26S PROTEASOME NON-ATPASE REGULATORY SUBUNIT 3"/>
    <property type="match status" value="1"/>
</dbReference>
<dbReference type="InterPro" id="IPR050756">
    <property type="entry name" value="CSN3"/>
</dbReference>
<dbReference type="Pfam" id="PF25573">
    <property type="entry name" value="TPR_PSMD3_N"/>
    <property type="match status" value="1"/>
</dbReference>
<dbReference type="Pfam" id="PF08375">
    <property type="entry name" value="Rpn3_C"/>
    <property type="match status" value="1"/>
</dbReference>
<dbReference type="Pfam" id="PF01399">
    <property type="entry name" value="PCI"/>
    <property type="match status" value="1"/>
</dbReference>
<dbReference type="OMA" id="AKVYFYF"/>
<dbReference type="InterPro" id="IPR013586">
    <property type="entry name" value="PSMD3_C"/>
</dbReference>
<dbReference type="AlphaFoldDB" id="A0A1V2KZZ9"/>
<comment type="similarity">
    <text evidence="1">Belongs to the proteasome subunit S3 family.</text>
</comment>
<evidence type="ECO:0000256" key="1">
    <source>
        <dbReference type="ARBA" id="ARBA00007912"/>
    </source>
</evidence>
<dbReference type="GO" id="GO:0042176">
    <property type="term" value="P:regulation of protein catabolic process"/>
    <property type="evidence" value="ECO:0007669"/>
    <property type="project" value="InterPro"/>
</dbReference>
<evidence type="ECO:0000256" key="2">
    <source>
        <dbReference type="ARBA" id="ARBA00022942"/>
    </source>
</evidence>
<dbReference type="GO" id="GO:0008541">
    <property type="term" value="C:proteasome regulatory particle, lid subcomplex"/>
    <property type="evidence" value="ECO:0007669"/>
    <property type="project" value="TreeGrafter"/>
</dbReference>
<accession>A0A1V2KZZ9</accession>
<feature type="domain" description="PCI" evidence="3">
    <location>
        <begin position="227"/>
        <end position="407"/>
    </location>
</feature>
<evidence type="ECO:0000313" key="5">
    <source>
        <dbReference type="Proteomes" id="UP000189513"/>
    </source>
</evidence>
<name>A0A1V2KZZ9_CYBFA</name>
<dbReference type="PANTHER" id="PTHR10758">
    <property type="entry name" value="26S PROTEASOME NON-ATPASE REGULATORY SUBUNIT 3/COP9 SIGNALOSOME COMPLEX SUBUNIT 3"/>
    <property type="match status" value="1"/>
</dbReference>
<proteinExistence type="inferred from homology"/>
<dbReference type="VEuPathDB" id="FungiDB:BON22_4895"/>